<gene>
    <name evidence="1" type="ORF">GII30_18700</name>
</gene>
<organism evidence="1">
    <name type="scientific">Gordonia amarae</name>
    <dbReference type="NCBI Taxonomy" id="36821"/>
    <lineage>
        <taxon>Bacteria</taxon>
        <taxon>Bacillati</taxon>
        <taxon>Actinomycetota</taxon>
        <taxon>Actinomycetes</taxon>
        <taxon>Mycobacteriales</taxon>
        <taxon>Gordoniaceae</taxon>
        <taxon>Gordonia</taxon>
    </lineage>
</organism>
<name>A0A857MJJ9_9ACTN</name>
<protein>
    <submittedName>
        <fullName evidence="1">Uncharacterized protein</fullName>
    </submittedName>
</protein>
<dbReference type="AlphaFoldDB" id="A0A857MJJ9"/>
<sequence length="83" mass="9421">MEEPIEQLPQADWVDQDLLTRELAGTLLDDEIAAERGRIERYDSDVGGEDIVMSRADMVRRVAAMEAIRDGYQAARQQKGETR</sequence>
<dbReference type="EMBL" id="CP045810">
    <property type="protein sequence ID" value="QHN40920.1"/>
    <property type="molecule type" value="Genomic_DNA"/>
</dbReference>
<proteinExistence type="predicted"/>
<evidence type="ECO:0000313" key="1">
    <source>
        <dbReference type="EMBL" id="QHN40920.1"/>
    </source>
</evidence>
<accession>A0A857MJJ9</accession>
<reference evidence="1" key="1">
    <citation type="journal article" date="2021" name="Nat. Microbiol.">
        <title>Cocultivation of an ultrasmall environmental parasitic bacterium with lytic ability against bacteria associated with wastewater foams.</title>
        <authorList>
            <person name="Batinovic S."/>
            <person name="Rose J.J.A."/>
            <person name="Ratcliffe J."/>
            <person name="Seviour R.J."/>
            <person name="Petrovski S."/>
        </authorList>
    </citation>
    <scope>NUCLEOTIDE SEQUENCE</scope>
    <source>
        <strain evidence="1">CON44</strain>
    </source>
</reference>
<dbReference type="RefSeq" id="WP_005184680.1">
    <property type="nucleotide sequence ID" value="NZ_CP045804.1"/>
</dbReference>